<feature type="compositionally biased region" description="Basic and acidic residues" evidence="1">
    <location>
        <begin position="759"/>
        <end position="770"/>
    </location>
</feature>
<feature type="compositionally biased region" description="Acidic residues" evidence="1">
    <location>
        <begin position="1082"/>
        <end position="1091"/>
    </location>
</feature>
<feature type="compositionally biased region" description="Pro residues" evidence="1">
    <location>
        <begin position="50"/>
        <end position="103"/>
    </location>
</feature>
<reference evidence="3 4" key="1">
    <citation type="journal article" date="2018" name="Mol. Biol. Evol.">
        <title>Broad Genomic Sampling Reveals a Smut Pathogenic Ancestry of the Fungal Clade Ustilaginomycotina.</title>
        <authorList>
            <person name="Kijpornyongpan T."/>
            <person name="Mondo S.J."/>
            <person name="Barry K."/>
            <person name="Sandor L."/>
            <person name="Lee J."/>
            <person name="Lipzen A."/>
            <person name="Pangilinan J."/>
            <person name="LaButti K."/>
            <person name="Hainaut M."/>
            <person name="Henrissat B."/>
            <person name="Grigoriev I.V."/>
            <person name="Spatafora J.W."/>
            <person name="Aime M.C."/>
        </authorList>
    </citation>
    <scope>NUCLEOTIDE SEQUENCE [LARGE SCALE GENOMIC DNA]</scope>
    <source>
        <strain evidence="3 4">MCA 3882</strain>
    </source>
</reference>
<feature type="compositionally biased region" description="Basic and acidic residues" evidence="1">
    <location>
        <begin position="363"/>
        <end position="427"/>
    </location>
</feature>
<feature type="compositionally biased region" description="Basic residues" evidence="1">
    <location>
        <begin position="244"/>
        <end position="255"/>
    </location>
</feature>
<dbReference type="EMBL" id="KZ819603">
    <property type="protein sequence ID" value="PWN36087.1"/>
    <property type="molecule type" value="Genomic_DNA"/>
</dbReference>
<feature type="compositionally biased region" description="Basic residues" evidence="1">
    <location>
        <begin position="1169"/>
        <end position="1178"/>
    </location>
</feature>
<feature type="compositionally biased region" description="Low complexity" evidence="1">
    <location>
        <begin position="696"/>
        <end position="711"/>
    </location>
</feature>
<feature type="compositionally biased region" description="Basic and acidic residues" evidence="1">
    <location>
        <begin position="845"/>
        <end position="870"/>
    </location>
</feature>
<feature type="compositionally biased region" description="Basic and acidic residues" evidence="1">
    <location>
        <begin position="453"/>
        <end position="487"/>
    </location>
</feature>
<feature type="compositionally biased region" description="Low complexity" evidence="1">
    <location>
        <begin position="428"/>
        <end position="438"/>
    </location>
</feature>
<feature type="compositionally biased region" description="Basic and acidic residues" evidence="1">
    <location>
        <begin position="559"/>
        <end position="572"/>
    </location>
</feature>
<dbReference type="GeneID" id="37022704"/>
<feature type="compositionally biased region" description="Basic and acidic residues" evidence="1">
    <location>
        <begin position="651"/>
        <end position="661"/>
    </location>
</feature>
<feature type="compositionally biased region" description="Basic residues" evidence="1">
    <location>
        <begin position="212"/>
        <end position="223"/>
    </location>
</feature>
<gene>
    <name evidence="3" type="ORF">FA14DRAFT_179451</name>
</gene>
<accession>A0A316VEK4</accession>
<feature type="compositionally biased region" description="Low complexity" evidence="1">
    <location>
        <begin position="1273"/>
        <end position="1293"/>
    </location>
</feature>
<feature type="region of interest" description="Disordered" evidence="1">
    <location>
        <begin position="1074"/>
        <end position="1103"/>
    </location>
</feature>
<feature type="compositionally biased region" description="Basic and acidic residues" evidence="1">
    <location>
        <begin position="796"/>
        <end position="807"/>
    </location>
</feature>
<proteinExistence type="predicted"/>
<organism evidence="3 4">
    <name type="scientific">Meira miltonrushii</name>
    <dbReference type="NCBI Taxonomy" id="1280837"/>
    <lineage>
        <taxon>Eukaryota</taxon>
        <taxon>Fungi</taxon>
        <taxon>Dikarya</taxon>
        <taxon>Basidiomycota</taxon>
        <taxon>Ustilaginomycotina</taxon>
        <taxon>Exobasidiomycetes</taxon>
        <taxon>Exobasidiales</taxon>
        <taxon>Brachybasidiaceae</taxon>
        <taxon>Meira</taxon>
    </lineage>
</organism>
<feature type="compositionally biased region" description="Basic and acidic residues" evidence="1">
    <location>
        <begin position="1260"/>
        <end position="1271"/>
    </location>
</feature>
<feature type="region of interest" description="Disordered" evidence="1">
    <location>
        <begin position="913"/>
        <end position="994"/>
    </location>
</feature>
<evidence type="ECO:0000256" key="1">
    <source>
        <dbReference type="SAM" id="MobiDB-lite"/>
    </source>
</evidence>
<keyword evidence="2" id="KW-0472">Membrane</keyword>
<feature type="region of interest" description="Disordered" evidence="1">
    <location>
        <begin position="786"/>
        <end position="870"/>
    </location>
</feature>
<feature type="compositionally biased region" description="Polar residues" evidence="1">
    <location>
        <begin position="595"/>
        <end position="607"/>
    </location>
</feature>
<dbReference type="PANTHER" id="PTHR48125:SF12">
    <property type="entry name" value="AT HOOK TRANSCRIPTION FACTOR FAMILY-RELATED"/>
    <property type="match status" value="1"/>
</dbReference>
<feature type="region of interest" description="Disordered" evidence="1">
    <location>
        <begin position="363"/>
        <end position="524"/>
    </location>
</feature>
<feature type="compositionally biased region" description="Basic and acidic residues" evidence="1">
    <location>
        <begin position="1147"/>
        <end position="1159"/>
    </location>
</feature>
<dbReference type="Proteomes" id="UP000245771">
    <property type="component" value="Unassembled WGS sequence"/>
</dbReference>
<feature type="compositionally biased region" description="Basic and acidic residues" evidence="1">
    <location>
        <begin position="1210"/>
        <end position="1219"/>
    </location>
</feature>
<feature type="transmembrane region" description="Helical" evidence="2">
    <location>
        <begin position="127"/>
        <end position="145"/>
    </location>
</feature>
<feature type="region of interest" description="Disordered" evidence="1">
    <location>
        <begin position="153"/>
        <end position="255"/>
    </location>
</feature>
<evidence type="ECO:0000313" key="4">
    <source>
        <dbReference type="Proteomes" id="UP000245771"/>
    </source>
</evidence>
<feature type="compositionally biased region" description="Basic and acidic residues" evidence="1">
    <location>
        <begin position="608"/>
        <end position="627"/>
    </location>
</feature>
<evidence type="ECO:0000256" key="2">
    <source>
        <dbReference type="SAM" id="Phobius"/>
    </source>
</evidence>
<feature type="compositionally biased region" description="Basic and acidic residues" evidence="1">
    <location>
        <begin position="923"/>
        <end position="946"/>
    </location>
</feature>
<sequence>MPSNRSGSIYERSSSFTSSFALIAFTSTLTLFLAHLAARQPQPILQQPPFQQPQPSPPVHPVQPAQPSPPVHPVQPAQPPPSEPLPPPSAPPLAPPAPAPIAPPLSHSVPPLQQPTLIWLGNNGSGILYALLVLVLLFGLSGVWIERIAPSPTHSGYQISEAEAEVEDHKSKKKMQPSTSRLDPSSEEDSEEARIPGRWMNRMEAKIDRMQRKVNKERKQRKSRKDDDSDSSSSSTSSSSYERTRRKTYRYRRSSSTRYDDRSCIDHGVRLHKRRDSYCCEHCGTIVAVCAGSGATLDAPPPPIPVMASNVPPDTDEITKIKIESTSTISKEEIEKAVNLEVERRLREYEKRLEEEISKRLKREQEDAKKEEKKEEKKEDKKNNKKNEKKSDETNDKWNEAWENDGWEKTEEKVTTKTETKIEKKDQASSSSTSATTSKSEDDNPTSDQPSEESQKVEKEKVEIKVTVKEKEKEKGKGKEKEKDKSNEPQTLPGILKKTPSLESNNDNDDDEKSGRISQKMHGFREDIRDWVGDLKTDAKEAVQDVGEFAEEIKDEAKEKAQDVKGKAKEIVHSVTHLGSDSKDDTDKDQKEADSSGSTNQAAQLQDSVKERIVSKVTHKDEIELQKSSKNVKFADPIHTEQEIPAITDETSDKGKGKAREEDDEDRPSSSSFAEAPIPMPDIVSPYEIDEDRFIGVKSSVSSTSSSSGSSSGSGGKDDSSKVKEKTRISISTDEQGKKVISTEKVSTTQDTEDDDEKESQASETYRESEFTETIFGIVDKIVDGFSGKKSKSKSKKVEKDDAEVKIDVSVTKETTPKVEDEKDAKDANDDKKGKDVVEESSESTVKEKTKTKTSEEVKETTSEEKGKAKEEVVIVEKADVGQPAFTAEELYLETAKYLSEKYPELVAKETVRVNSSLDQTYEEGKASIKEEKTTSDANDQAHQDGDEPAQAETAAIPSQEATTSTTNLEEITTKAQDGSDAGDTKSNSGEEAMLRALGTIRQYGSGTSYSNLESKYYESYFRQKVERSADDVLLSLINSLLYQPQQSSDKSIKFAASALQGSSKIKEKMKFVKTTEKEETQEVQDEDNEAEEKQVSSSSNFPEKISADAIKAASIAAADQIRRHQAQLRPQDESFFKFLKKDTARSFDDMKDGMKDASSKLGKFTGTLKRKVSKGSLKRSPSPSAERRSASIDAPERFDASQVTNFKGQESKSKEKEKKKNSKPTPYGIPLKKDSSGPPPTPYGLQLNKPPVKKPLVQFDRKVNVLEFHDPSTSSSSGSSSSTDTKQQTSNKSEAKEIFEKAKEVEDVYARITKLTRRLSEK</sequence>
<feature type="region of interest" description="Disordered" evidence="1">
    <location>
        <begin position="559"/>
        <end position="770"/>
    </location>
</feature>
<feature type="compositionally biased region" description="Low complexity" evidence="1">
    <location>
        <begin position="231"/>
        <end position="241"/>
    </location>
</feature>
<dbReference type="OrthoDB" id="10586929at2759"/>
<feature type="region of interest" description="Disordered" evidence="1">
    <location>
        <begin position="43"/>
        <end position="107"/>
    </location>
</feature>
<dbReference type="STRING" id="1280837.A0A316VEK4"/>
<feature type="compositionally biased region" description="Basic and acidic residues" evidence="1">
    <location>
        <begin position="580"/>
        <end position="594"/>
    </location>
</feature>
<dbReference type="RefSeq" id="XP_025356389.1">
    <property type="nucleotide sequence ID" value="XM_025500923.1"/>
</dbReference>
<keyword evidence="4" id="KW-1185">Reference proteome</keyword>
<feature type="compositionally biased region" description="Basic and acidic residues" evidence="1">
    <location>
        <begin position="716"/>
        <end position="728"/>
    </location>
</feature>
<name>A0A316VEK4_9BASI</name>
<feature type="region of interest" description="Disordered" evidence="1">
    <location>
        <begin position="1147"/>
        <end position="1301"/>
    </location>
</feature>
<feature type="transmembrane region" description="Helical" evidence="2">
    <location>
        <begin position="20"/>
        <end position="38"/>
    </location>
</feature>
<feature type="compositionally biased region" description="Basic and acidic residues" evidence="1">
    <location>
        <begin position="201"/>
        <end position="211"/>
    </location>
</feature>
<keyword evidence="2" id="KW-1133">Transmembrane helix</keyword>
<feature type="compositionally biased region" description="Basic and acidic residues" evidence="1">
    <location>
        <begin position="815"/>
        <end position="838"/>
    </location>
</feature>
<keyword evidence="2" id="KW-0812">Transmembrane</keyword>
<evidence type="ECO:0000313" key="3">
    <source>
        <dbReference type="EMBL" id="PWN36087.1"/>
    </source>
</evidence>
<dbReference type="PANTHER" id="PTHR48125">
    <property type="entry name" value="LP07818P1"/>
    <property type="match status" value="1"/>
</dbReference>
<dbReference type="InParanoid" id="A0A316VEK4"/>
<protein>
    <submittedName>
        <fullName evidence="3">Uncharacterized protein</fullName>
    </submittedName>
</protein>
<feature type="compositionally biased region" description="Basic and acidic residues" evidence="1">
    <location>
        <begin position="1186"/>
        <end position="1200"/>
    </location>
</feature>